<dbReference type="GeneID" id="43589292"/>
<dbReference type="OrthoDB" id="429813at2759"/>
<dbReference type="Pfam" id="PF00550">
    <property type="entry name" value="PP-binding"/>
    <property type="match status" value="1"/>
</dbReference>
<evidence type="ECO:0000313" key="1">
    <source>
        <dbReference type="EMBL" id="WWD21472.1"/>
    </source>
</evidence>
<dbReference type="InterPro" id="IPR000873">
    <property type="entry name" value="AMP-dep_synth/lig_dom"/>
</dbReference>
<dbReference type="Gene3D" id="3.40.50.12780">
    <property type="entry name" value="N-terminal domain of ligase-like"/>
    <property type="match status" value="1"/>
</dbReference>
<dbReference type="InterPro" id="IPR020845">
    <property type="entry name" value="AMP-binding_CS"/>
</dbReference>
<dbReference type="Gene3D" id="1.10.1200.10">
    <property type="entry name" value="ACP-like"/>
    <property type="match status" value="1"/>
</dbReference>
<dbReference type="SUPFAM" id="SSF51735">
    <property type="entry name" value="NAD(P)-binding Rossmann-fold domains"/>
    <property type="match status" value="1"/>
</dbReference>
<keyword evidence="2" id="KW-1185">Reference proteome</keyword>
<dbReference type="Pfam" id="PF07993">
    <property type="entry name" value="NAD_binding_4"/>
    <property type="match status" value="1"/>
</dbReference>
<dbReference type="InterPro" id="IPR042099">
    <property type="entry name" value="ANL_N_sf"/>
</dbReference>
<dbReference type="Proteomes" id="UP000322225">
    <property type="component" value="Chromosome 11"/>
</dbReference>
<dbReference type="InterPro" id="IPR009081">
    <property type="entry name" value="PP-bd_ACP"/>
</dbReference>
<accession>A0A5M6C2C4</accession>
<dbReference type="SMART" id="SM00823">
    <property type="entry name" value="PKS_PP"/>
    <property type="match status" value="1"/>
</dbReference>
<dbReference type="InterPro" id="IPR036736">
    <property type="entry name" value="ACP-like_sf"/>
</dbReference>
<dbReference type="PROSITE" id="PS50075">
    <property type="entry name" value="CARRIER"/>
    <property type="match status" value="1"/>
</dbReference>
<dbReference type="EMBL" id="CP144061">
    <property type="protein sequence ID" value="WWD21472.1"/>
    <property type="molecule type" value="Genomic_DNA"/>
</dbReference>
<dbReference type="RefSeq" id="XP_031860663.1">
    <property type="nucleotide sequence ID" value="XM_032005151.1"/>
</dbReference>
<dbReference type="InterPro" id="IPR036291">
    <property type="entry name" value="NAD(P)-bd_dom_sf"/>
</dbReference>
<gene>
    <name evidence="1" type="ORF">CI109_105958</name>
</gene>
<dbReference type="KEGG" id="ksn:43589292"/>
<dbReference type="SUPFAM" id="SSF47336">
    <property type="entry name" value="ACP-like"/>
    <property type="match status" value="1"/>
</dbReference>
<dbReference type="Pfam" id="PF23562">
    <property type="entry name" value="AMP-binding_C_3"/>
    <property type="match status" value="1"/>
</dbReference>
<proteinExistence type="predicted"/>
<protein>
    <submittedName>
        <fullName evidence="1">Uncharacterized protein</fullName>
    </submittedName>
</protein>
<sequence>MPAPAFVAQSITELIALRAETQGDVPAVHTGAAEFGEELQTLTFSDIGRAVDRLAAHYAALDIQPKVAQGEIPPERIIAVLTSTAIDETLLEIALAKLGLASLLLSVNNSTAAVAHLCKATKSAYLIYGSKFEKVAQDAQAMLKKEGVQLEIIPETRYPLWGPGGVRDAKIPAFPPRLTPQQEAQRTCVVLHSSGSTGFPKPVFISHYGLLANAAQSLPKTGFSALPLFHGFGHFSIFRCFYHGKTFTLMPPNLPLTSANICRIIRKSPTPPVQHFAVPYVLKLLGETEEGVETLAKFEAVSFAGAAVPDDLGDRLVQAGVNLISFYGTTETGALLTSRRSDYANDKGWNWLRAEGPIADYLELIPQGSDTFEVVVKDGWPAKIMSNRDDGAYCTKDLVLRHPEHKTWFKYIGRLDDTLTQTLGEKTNPVPIELAIRGNSPLVAECIVFGDGKPQVGALILPSEQGADLSKDKKAFIDAIWPVIAEANAAAPTHSRILPEMVDIIPYGTEIPVATKMSILRPACYKKFAALIDAIYDRFEKGTGEPKKDITSKPEMEAFLTETILTALGEKASTGLAPSTDLFAYGVDSLQATRVRNVITKSLELGENVKLGQNIVYEHPSISQLADHLLAIKSGQNTSNDPAVAHKTMLEFVEKYAAQLVRDDSESAGPANAQINGHSGEVVVLTGATGSLGAHILDQLVRRPDVAKVICLSRAKSHEDSLKRVQDSLAQRLRNLSPEAQAKIISFASDVNKPDLGLAAEQYDLLRLQATAVIHNAWPVNFVLSINSFDEHIGGAVNLINLTLKSPKKVKPAFFFSSSVGTVQGRPDPVVYEAFSDSPVTAGGMGYGRSKWVVEKIIERAGKETAARAAVLRIGQLVGDTEAGVWNETEAWPLMFRAANTTGTLPMLEEKPSWLPVNQAASAIVEVVTSTSGSASPSTSSVYHIVNAHISAWGDILAGLKAGGLKFDVVDRTTWLENLARSDPDVTVNPTYKLLNFYQNRIGNKDERPFQEFNVDRVESASPTMKSEVDKINPDLVARWVKQWKQSGFLQ</sequence>
<evidence type="ECO:0000313" key="2">
    <source>
        <dbReference type="Proteomes" id="UP000322225"/>
    </source>
</evidence>
<dbReference type="Pfam" id="PF00501">
    <property type="entry name" value="AMP-binding"/>
    <property type="match status" value="1"/>
</dbReference>
<dbReference type="SUPFAM" id="SSF56801">
    <property type="entry name" value="Acetyl-CoA synthetase-like"/>
    <property type="match status" value="1"/>
</dbReference>
<dbReference type="Gene3D" id="3.40.50.720">
    <property type="entry name" value="NAD(P)-binding Rossmann-like Domain"/>
    <property type="match status" value="1"/>
</dbReference>
<reference evidence="1" key="2">
    <citation type="submission" date="2024-01" db="EMBL/GenBank/DDBJ databases">
        <title>Comparative genomics of Cryptococcus and Kwoniella reveals pathogenesis evolution and contrasting modes of karyotype evolution via chromosome fusion or intercentromeric recombination.</title>
        <authorList>
            <person name="Coelho M.A."/>
            <person name="David-Palma M."/>
            <person name="Shea T."/>
            <person name="Bowers K."/>
            <person name="McGinley-Smith S."/>
            <person name="Mohammad A.W."/>
            <person name="Gnirke A."/>
            <person name="Yurkov A.M."/>
            <person name="Nowrousian M."/>
            <person name="Sun S."/>
            <person name="Cuomo C.A."/>
            <person name="Heitman J."/>
        </authorList>
    </citation>
    <scope>NUCLEOTIDE SEQUENCE</scope>
    <source>
        <strain evidence="1">CBS 12478</strain>
    </source>
</reference>
<organism evidence="1 2">
    <name type="scientific">Kwoniella shandongensis</name>
    <dbReference type="NCBI Taxonomy" id="1734106"/>
    <lineage>
        <taxon>Eukaryota</taxon>
        <taxon>Fungi</taxon>
        <taxon>Dikarya</taxon>
        <taxon>Basidiomycota</taxon>
        <taxon>Agaricomycotina</taxon>
        <taxon>Tremellomycetes</taxon>
        <taxon>Tremellales</taxon>
        <taxon>Cryptococcaceae</taxon>
        <taxon>Kwoniella</taxon>
    </lineage>
</organism>
<dbReference type="InterPro" id="IPR013120">
    <property type="entry name" value="FAR_NAD-bd"/>
</dbReference>
<dbReference type="AlphaFoldDB" id="A0A5M6C2C4"/>
<dbReference type="InterPro" id="IPR020806">
    <property type="entry name" value="PKS_PP-bd"/>
</dbReference>
<reference evidence="1" key="1">
    <citation type="submission" date="2017-08" db="EMBL/GenBank/DDBJ databases">
        <authorList>
            <person name="Cuomo C."/>
            <person name="Billmyre B."/>
            <person name="Heitman J."/>
        </authorList>
    </citation>
    <scope>NUCLEOTIDE SEQUENCE</scope>
    <source>
        <strain evidence="1">CBS 12478</strain>
    </source>
</reference>
<dbReference type="InterPro" id="IPR051414">
    <property type="entry name" value="Adenylate-forming_Reductase"/>
</dbReference>
<dbReference type="PROSITE" id="PS00455">
    <property type="entry name" value="AMP_BINDING"/>
    <property type="match status" value="1"/>
</dbReference>
<name>A0A5M6C2C4_9TREE</name>
<dbReference type="PANTHER" id="PTHR43439">
    <property type="entry name" value="PHENYLACETATE-COENZYME A LIGASE"/>
    <property type="match status" value="1"/>
</dbReference>
<dbReference type="GO" id="GO:0031177">
    <property type="term" value="F:phosphopantetheine binding"/>
    <property type="evidence" value="ECO:0007669"/>
    <property type="project" value="InterPro"/>
</dbReference>
<dbReference type="PANTHER" id="PTHR43439:SF2">
    <property type="entry name" value="ENZYME, PUTATIVE (JCVI)-RELATED"/>
    <property type="match status" value="1"/>
</dbReference>